<evidence type="ECO:0000313" key="3">
    <source>
        <dbReference type="EMBL" id="CAL6068050.1"/>
    </source>
</evidence>
<evidence type="ECO:0000313" key="4">
    <source>
        <dbReference type="EMBL" id="CAL6081229.1"/>
    </source>
</evidence>
<dbReference type="AlphaFoldDB" id="A0AA86PMA6"/>
<proteinExistence type="predicted"/>
<dbReference type="EMBL" id="CAXDID020000351">
    <property type="protein sequence ID" value="CAL6081229.1"/>
    <property type="molecule type" value="Genomic_DNA"/>
</dbReference>
<evidence type="ECO:0000313" key="1">
    <source>
        <dbReference type="EMBL" id="CAI9918417.1"/>
    </source>
</evidence>
<organism evidence="2">
    <name type="scientific">Hexamita inflata</name>
    <dbReference type="NCBI Taxonomy" id="28002"/>
    <lineage>
        <taxon>Eukaryota</taxon>
        <taxon>Metamonada</taxon>
        <taxon>Diplomonadida</taxon>
        <taxon>Hexamitidae</taxon>
        <taxon>Hexamitinae</taxon>
        <taxon>Hexamita</taxon>
    </lineage>
</organism>
<evidence type="ECO:0000313" key="2">
    <source>
        <dbReference type="EMBL" id="CAI9942750.1"/>
    </source>
</evidence>
<reference evidence="3 5" key="2">
    <citation type="submission" date="2024-07" db="EMBL/GenBank/DDBJ databases">
        <authorList>
            <person name="Akdeniz Z."/>
        </authorList>
    </citation>
    <scope>NUCLEOTIDE SEQUENCE [LARGE SCALE GENOMIC DNA]</scope>
</reference>
<dbReference type="EMBL" id="CATOUU010000706">
    <property type="protein sequence ID" value="CAI9942750.1"/>
    <property type="molecule type" value="Genomic_DNA"/>
</dbReference>
<dbReference type="EMBL" id="CATOUU010000158">
    <property type="protein sequence ID" value="CAI9918417.1"/>
    <property type="molecule type" value="Genomic_DNA"/>
</dbReference>
<accession>A0AA86PMA6</accession>
<protein>
    <submittedName>
        <fullName evidence="3">Hypothetical_protein</fullName>
    </submittedName>
</protein>
<gene>
    <name evidence="2" type="ORF">HINF_LOCUS30395</name>
    <name evidence="3" type="ORF">HINF_LOCUS53313</name>
    <name evidence="4" type="ORF">HINF_LOCUS60243</name>
    <name evidence="1" type="ORF">HINF_LOCUS6062</name>
</gene>
<comment type="caution">
    <text evidence="2">The sequence shown here is derived from an EMBL/GenBank/DDBJ whole genome shotgun (WGS) entry which is preliminary data.</text>
</comment>
<reference evidence="2" key="1">
    <citation type="submission" date="2023-06" db="EMBL/GenBank/DDBJ databases">
        <authorList>
            <person name="Kurt Z."/>
        </authorList>
    </citation>
    <scope>NUCLEOTIDE SEQUENCE</scope>
</reference>
<evidence type="ECO:0000313" key="5">
    <source>
        <dbReference type="Proteomes" id="UP001642409"/>
    </source>
</evidence>
<name>A0AA86PMA6_9EUKA</name>
<dbReference type="Proteomes" id="UP001642409">
    <property type="component" value="Unassembled WGS sequence"/>
</dbReference>
<dbReference type="EMBL" id="CAXDID020000271">
    <property type="protein sequence ID" value="CAL6068050.1"/>
    <property type="molecule type" value="Genomic_DNA"/>
</dbReference>
<keyword evidence="5" id="KW-1185">Reference proteome</keyword>
<sequence>MPVKGYKANQQCQQRLNMIHNSWLTTYKQYLQLLQYCYILHLVKINFSVVIYKLFYFPICLDSLVQQVALNYLGLPNHMIAMIIQQVQSSIKVQLCQFLNFNLDIVLLSQQLVIIGMCVYCQNSRE</sequence>